<evidence type="ECO:0008006" key="4">
    <source>
        <dbReference type="Google" id="ProtNLM"/>
    </source>
</evidence>
<dbReference type="InterPro" id="IPR050583">
    <property type="entry name" value="Mycobacterial_A85_antigen"/>
</dbReference>
<dbReference type="Proteomes" id="UP001156666">
    <property type="component" value="Unassembled WGS sequence"/>
</dbReference>
<evidence type="ECO:0000313" key="3">
    <source>
        <dbReference type="Proteomes" id="UP001156666"/>
    </source>
</evidence>
<gene>
    <name evidence="2" type="ORF">GCM10007940_06890</name>
</gene>
<proteinExistence type="predicted"/>
<feature type="signal peptide" evidence="1">
    <location>
        <begin position="1"/>
        <end position="19"/>
    </location>
</feature>
<protein>
    <recommendedName>
        <fullName evidence="4">XynC protein</fullName>
    </recommendedName>
</protein>
<dbReference type="RefSeq" id="WP_235294717.1">
    <property type="nucleotide sequence ID" value="NZ_BSOH01000003.1"/>
</dbReference>
<dbReference type="SUPFAM" id="SSF53474">
    <property type="entry name" value="alpha/beta-Hydrolases"/>
    <property type="match status" value="1"/>
</dbReference>
<name>A0AA37SN46_9BACT</name>
<accession>A0AA37SN46</accession>
<dbReference type="GO" id="GO:0016747">
    <property type="term" value="F:acyltransferase activity, transferring groups other than amino-acyl groups"/>
    <property type="evidence" value="ECO:0007669"/>
    <property type="project" value="TreeGrafter"/>
</dbReference>
<sequence>MKIRLILFLLICNTAIAYAFQVDTLIIQSQSMNKSIKNLVIVPDQYESQEESFPVLYLLHGATGDHTSWLSILPNLAEFATKYKMIIVCPNGDPYSWYFDSPVDSAFRYETYVSKELIKVIDDKYKTIRNKSGRAITGLSMGGHGAFYLAFRNQDIYGAAGSMSGGVDIRPFPKGWDLNKRLGEYAENKKNWEQHTVINMVHLLNGSNLKLIFDCGVDDFFYDGNNRLHEKLLQRRIPHDYIERPGKHDSKYWANSMKYQFLFFSDYFK</sequence>
<evidence type="ECO:0000256" key="1">
    <source>
        <dbReference type="SAM" id="SignalP"/>
    </source>
</evidence>
<dbReference type="PANTHER" id="PTHR48098">
    <property type="entry name" value="ENTEROCHELIN ESTERASE-RELATED"/>
    <property type="match status" value="1"/>
</dbReference>
<feature type="chain" id="PRO_5041392767" description="XynC protein" evidence="1">
    <location>
        <begin position="20"/>
        <end position="269"/>
    </location>
</feature>
<dbReference type="InterPro" id="IPR000801">
    <property type="entry name" value="Esterase-like"/>
</dbReference>
<dbReference type="PANTHER" id="PTHR48098:SF1">
    <property type="entry name" value="DIACYLGLYCEROL ACYLTRANSFERASE_MYCOLYLTRANSFERASE AG85A"/>
    <property type="match status" value="1"/>
</dbReference>
<comment type="caution">
    <text evidence="2">The sequence shown here is derived from an EMBL/GenBank/DDBJ whole genome shotgun (WGS) entry which is preliminary data.</text>
</comment>
<keyword evidence="1" id="KW-0732">Signal</keyword>
<evidence type="ECO:0000313" key="2">
    <source>
        <dbReference type="EMBL" id="GLR16074.1"/>
    </source>
</evidence>
<dbReference type="AlphaFoldDB" id="A0AA37SN46"/>
<organism evidence="2 3">
    <name type="scientific">Portibacter lacus</name>
    <dbReference type="NCBI Taxonomy" id="1099794"/>
    <lineage>
        <taxon>Bacteria</taxon>
        <taxon>Pseudomonadati</taxon>
        <taxon>Bacteroidota</taxon>
        <taxon>Saprospiria</taxon>
        <taxon>Saprospirales</taxon>
        <taxon>Haliscomenobacteraceae</taxon>
        <taxon>Portibacter</taxon>
    </lineage>
</organism>
<dbReference type="Gene3D" id="3.40.50.1820">
    <property type="entry name" value="alpha/beta hydrolase"/>
    <property type="match status" value="1"/>
</dbReference>
<reference evidence="2" key="1">
    <citation type="journal article" date="2014" name="Int. J. Syst. Evol. Microbiol.">
        <title>Complete genome sequence of Corynebacterium casei LMG S-19264T (=DSM 44701T), isolated from a smear-ripened cheese.</title>
        <authorList>
            <consortium name="US DOE Joint Genome Institute (JGI-PGF)"/>
            <person name="Walter F."/>
            <person name="Albersmeier A."/>
            <person name="Kalinowski J."/>
            <person name="Ruckert C."/>
        </authorList>
    </citation>
    <scope>NUCLEOTIDE SEQUENCE</scope>
    <source>
        <strain evidence="2">NBRC 108769</strain>
    </source>
</reference>
<dbReference type="InterPro" id="IPR029058">
    <property type="entry name" value="AB_hydrolase_fold"/>
</dbReference>
<dbReference type="EMBL" id="BSOH01000003">
    <property type="protein sequence ID" value="GLR16074.1"/>
    <property type="molecule type" value="Genomic_DNA"/>
</dbReference>
<keyword evidence="3" id="KW-1185">Reference proteome</keyword>
<dbReference type="Pfam" id="PF00756">
    <property type="entry name" value="Esterase"/>
    <property type="match status" value="1"/>
</dbReference>
<reference evidence="2" key="2">
    <citation type="submission" date="2023-01" db="EMBL/GenBank/DDBJ databases">
        <title>Draft genome sequence of Portibacter lacus strain NBRC 108769.</title>
        <authorList>
            <person name="Sun Q."/>
            <person name="Mori K."/>
        </authorList>
    </citation>
    <scope>NUCLEOTIDE SEQUENCE</scope>
    <source>
        <strain evidence="2">NBRC 108769</strain>
    </source>
</reference>